<keyword evidence="9" id="KW-1185">Reference proteome</keyword>
<dbReference type="OrthoDB" id="9984531at2759"/>
<feature type="domain" description="Sushi" evidence="7">
    <location>
        <begin position="24"/>
        <end position="83"/>
    </location>
</feature>
<evidence type="ECO:0000256" key="3">
    <source>
        <dbReference type="ARBA" id="ARBA00022729"/>
    </source>
</evidence>
<dbReference type="SMART" id="SM00032">
    <property type="entry name" value="CCP"/>
    <property type="match status" value="3"/>
</dbReference>
<keyword evidence="2 5" id="KW-0768">Sushi</keyword>
<dbReference type="SUPFAM" id="SSF57535">
    <property type="entry name" value="Complement control module/SCR domain"/>
    <property type="match status" value="3"/>
</dbReference>
<dbReference type="InterPro" id="IPR051503">
    <property type="entry name" value="ComplSys_Reg/VirEntry_Med"/>
</dbReference>
<reference evidence="8" key="1">
    <citation type="submission" date="2021-05" db="EMBL/GenBank/DDBJ databases">
        <authorList>
            <person name="Tigano A."/>
        </authorList>
    </citation>
    <scope>NUCLEOTIDE SEQUENCE</scope>
</reference>
<name>A0A8S4AW85_9TELE</name>
<dbReference type="EMBL" id="CAJRST010007779">
    <property type="protein sequence ID" value="CAG5896997.1"/>
    <property type="molecule type" value="Genomic_DNA"/>
</dbReference>
<feature type="chain" id="PRO_5035789741" evidence="6">
    <location>
        <begin position="21"/>
        <end position="239"/>
    </location>
</feature>
<evidence type="ECO:0000256" key="1">
    <source>
        <dbReference type="ARBA" id="ARBA00004328"/>
    </source>
</evidence>
<comment type="caution">
    <text evidence="5">Lacks conserved residue(s) required for the propagation of feature annotation.</text>
</comment>
<dbReference type="PANTHER" id="PTHR45785:SF2">
    <property type="entry name" value="COMPLEMENT FACTOR H-RELATED"/>
    <property type="match status" value="1"/>
</dbReference>
<comment type="subcellular location">
    <subcellularLocation>
        <location evidence="1">Virion</location>
    </subcellularLocation>
</comment>
<organism evidence="8 9">
    <name type="scientific">Menidia menidia</name>
    <name type="common">Atlantic silverside</name>
    <dbReference type="NCBI Taxonomy" id="238744"/>
    <lineage>
        <taxon>Eukaryota</taxon>
        <taxon>Metazoa</taxon>
        <taxon>Chordata</taxon>
        <taxon>Craniata</taxon>
        <taxon>Vertebrata</taxon>
        <taxon>Euteleostomi</taxon>
        <taxon>Actinopterygii</taxon>
        <taxon>Neopterygii</taxon>
        <taxon>Teleostei</taxon>
        <taxon>Neoteleostei</taxon>
        <taxon>Acanthomorphata</taxon>
        <taxon>Ovalentaria</taxon>
        <taxon>Atherinomorphae</taxon>
        <taxon>Atheriniformes</taxon>
        <taxon>Atherinopsidae</taxon>
        <taxon>Menidiinae</taxon>
        <taxon>Menidia</taxon>
    </lineage>
</organism>
<evidence type="ECO:0000313" key="9">
    <source>
        <dbReference type="Proteomes" id="UP000677803"/>
    </source>
</evidence>
<feature type="signal peptide" evidence="6">
    <location>
        <begin position="1"/>
        <end position="20"/>
    </location>
</feature>
<keyword evidence="3 6" id="KW-0732">Signal</keyword>
<evidence type="ECO:0000256" key="2">
    <source>
        <dbReference type="ARBA" id="ARBA00022659"/>
    </source>
</evidence>
<dbReference type="InterPro" id="IPR035976">
    <property type="entry name" value="Sushi/SCR/CCP_sf"/>
</dbReference>
<gene>
    <name evidence="8" type="ORF">MMEN_LOCUS8043</name>
</gene>
<dbReference type="PANTHER" id="PTHR45785">
    <property type="entry name" value="COMPLEMENT FACTOR H-RELATED"/>
    <property type="match status" value="1"/>
</dbReference>
<evidence type="ECO:0000256" key="4">
    <source>
        <dbReference type="ARBA" id="ARBA00023157"/>
    </source>
</evidence>
<dbReference type="PROSITE" id="PS50923">
    <property type="entry name" value="SUSHI"/>
    <property type="match status" value="3"/>
</dbReference>
<evidence type="ECO:0000256" key="6">
    <source>
        <dbReference type="SAM" id="SignalP"/>
    </source>
</evidence>
<accession>A0A8S4AW85</accession>
<comment type="caution">
    <text evidence="8">The sequence shown here is derived from an EMBL/GenBank/DDBJ whole genome shotgun (WGS) entry which is preliminary data.</text>
</comment>
<feature type="domain" description="Sushi" evidence="7">
    <location>
        <begin position="143"/>
        <end position="205"/>
    </location>
</feature>
<sequence length="239" mass="26727">MWLRCLGFALLVWIPGLLYAQRAPPCSAPDLNKGYFHPVQDSYSHDTIIYYGCDKGHKPAVEGWWATSRCLNGKWTHEPKCIDEDSCFAPNIDNAMPVEGLYTAGQKLQIQCKSGYEHESRDKTAECMNGQWTKVPVCRKRTGACEAPPQYPNAVIINHKYQEVFDENKELQYQCRDGYVGENGAKTKAVRCNGEQWEGGPNCVRSSSPTPTDGNIKPAITTIDKCGQFPVVKDGVNYP</sequence>
<evidence type="ECO:0000256" key="5">
    <source>
        <dbReference type="PROSITE-ProRule" id="PRU00302"/>
    </source>
</evidence>
<dbReference type="Gene3D" id="2.10.70.10">
    <property type="entry name" value="Complement Module, domain 1"/>
    <property type="match status" value="3"/>
</dbReference>
<feature type="domain" description="Sushi" evidence="7">
    <location>
        <begin position="85"/>
        <end position="140"/>
    </location>
</feature>
<evidence type="ECO:0000313" key="8">
    <source>
        <dbReference type="EMBL" id="CAG5896997.1"/>
    </source>
</evidence>
<dbReference type="AlphaFoldDB" id="A0A8S4AW85"/>
<evidence type="ECO:0000259" key="7">
    <source>
        <dbReference type="PROSITE" id="PS50923"/>
    </source>
</evidence>
<dbReference type="InterPro" id="IPR000436">
    <property type="entry name" value="Sushi_SCR_CCP_dom"/>
</dbReference>
<proteinExistence type="predicted"/>
<protein>
    <submittedName>
        <fullName evidence="8">(Atlantic silverside) hypothetical protein</fullName>
    </submittedName>
</protein>
<dbReference type="Pfam" id="PF00084">
    <property type="entry name" value="Sushi"/>
    <property type="match status" value="3"/>
</dbReference>
<keyword evidence="4" id="KW-1015">Disulfide bond</keyword>
<dbReference type="Proteomes" id="UP000677803">
    <property type="component" value="Unassembled WGS sequence"/>
</dbReference>